<organism evidence="2 3">
    <name type="scientific">Pseudogracilibacillus auburnensis</name>
    <dbReference type="NCBI Taxonomy" id="1494959"/>
    <lineage>
        <taxon>Bacteria</taxon>
        <taxon>Bacillati</taxon>
        <taxon>Bacillota</taxon>
        <taxon>Bacilli</taxon>
        <taxon>Bacillales</taxon>
        <taxon>Bacillaceae</taxon>
        <taxon>Pseudogracilibacillus</taxon>
    </lineage>
</organism>
<accession>A0A2V3VP22</accession>
<gene>
    <name evidence="2" type="ORF">DFR56_11580</name>
</gene>
<feature type="transmembrane region" description="Helical" evidence="1">
    <location>
        <begin position="32"/>
        <end position="53"/>
    </location>
</feature>
<comment type="caution">
    <text evidence="2">The sequence shown here is derived from an EMBL/GenBank/DDBJ whole genome shotgun (WGS) entry which is preliminary data.</text>
</comment>
<dbReference type="Proteomes" id="UP000247978">
    <property type="component" value="Unassembled WGS sequence"/>
</dbReference>
<dbReference type="RefSeq" id="WP_110396799.1">
    <property type="nucleotide sequence ID" value="NZ_JBHUHB010000001.1"/>
</dbReference>
<dbReference type="AlphaFoldDB" id="A0A2V3VP22"/>
<feature type="transmembrane region" description="Helical" evidence="1">
    <location>
        <begin position="135"/>
        <end position="155"/>
    </location>
</feature>
<dbReference type="EMBL" id="QJJQ01000015">
    <property type="protein sequence ID" value="PXW83607.1"/>
    <property type="molecule type" value="Genomic_DNA"/>
</dbReference>
<evidence type="ECO:0000256" key="1">
    <source>
        <dbReference type="SAM" id="Phobius"/>
    </source>
</evidence>
<feature type="transmembrane region" description="Helical" evidence="1">
    <location>
        <begin position="107"/>
        <end position="129"/>
    </location>
</feature>
<evidence type="ECO:0000313" key="2">
    <source>
        <dbReference type="EMBL" id="PXW83607.1"/>
    </source>
</evidence>
<feature type="transmembrane region" description="Helical" evidence="1">
    <location>
        <begin position="65"/>
        <end position="95"/>
    </location>
</feature>
<sequence>MKVFWNACKQSIKLPQKQAVFALNRVGMDITVIYMFILLALASVPALLEQILLEQSAVPIQTFFLLIYFFIFYYLILVVIIFSLLSILAYIASLITKMLNRKLRFSILWKMAAFTTTLPLFLFTLFSFFYPLNHLFLIICVLYIFTVIIKIILIYPKRVRHSS</sequence>
<keyword evidence="1" id="KW-0472">Membrane</keyword>
<evidence type="ECO:0000313" key="3">
    <source>
        <dbReference type="Proteomes" id="UP000247978"/>
    </source>
</evidence>
<keyword evidence="3" id="KW-1185">Reference proteome</keyword>
<reference evidence="2 3" key="1">
    <citation type="submission" date="2018-05" db="EMBL/GenBank/DDBJ databases">
        <title>Genomic Encyclopedia of Type Strains, Phase IV (KMG-IV): sequencing the most valuable type-strain genomes for metagenomic binning, comparative biology and taxonomic classification.</title>
        <authorList>
            <person name="Goeker M."/>
        </authorList>
    </citation>
    <scope>NUCLEOTIDE SEQUENCE [LARGE SCALE GENOMIC DNA]</scope>
    <source>
        <strain evidence="2 3">DSM 28556</strain>
    </source>
</reference>
<keyword evidence="1" id="KW-1133">Transmembrane helix</keyword>
<name>A0A2V3VP22_9BACI</name>
<protein>
    <submittedName>
        <fullName evidence="2">Uncharacterized protein DUF1189</fullName>
    </submittedName>
</protein>
<dbReference type="InterPro" id="IPR009574">
    <property type="entry name" value="DUF1189"/>
</dbReference>
<dbReference type="OrthoDB" id="2884954at2"/>
<proteinExistence type="predicted"/>
<keyword evidence="1" id="KW-0812">Transmembrane</keyword>
<dbReference type="Pfam" id="PF06691">
    <property type="entry name" value="DUF1189"/>
    <property type="match status" value="1"/>
</dbReference>